<feature type="region of interest" description="Disordered" evidence="1">
    <location>
        <begin position="1"/>
        <end position="24"/>
    </location>
</feature>
<feature type="domain" description="STAS" evidence="2">
    <location>
        <begin position="18"/>
        <end position="122"/>
    </location>
</feature>
<dbReference type="Gene3D" id="3.30.750.24">
    <property type="entry name" value="STAS domain"/>
    <property type="match status" value="1"/>
</dbReference>
<evidence type="ECO:0000313" key="4">
    <source>
        <dbReference type="Proteomes" id="UP001501444"/>
    </source>
</evidence>
<evidence type="ECO:0000313" key="3">
    <source>
        <dbReference type="EMBL" id="GAA2374297.1"/>
    </source>
</evidence>
<dbReference type="InterPro" id="IPR002645">
    <property type="entry name" value="STAS_dom"/>
</dbReference>
<accession>A0ABP5UA91</accession>
<dbReference type="EMBL" id="BAAARV010000075">
    <property type="protein sequence ID" value="GAA2374297.1"/>
    <property type="molecule type" value="Genomic_DNA"/>
</dbReference>
<dbReference type="SUPFAM" id="SSF52091">
    <property type="entry name" value="SpoIIaa-like"/>
    <property type="match status" value="1"/>
</dbReference>
<dbReference type="PANTHER" id="PTHR33495">
    <property type="entry name" value="ANTI-SIGMA FACTOR ANTAGONIST TM_1081-RELATED-RELATED"/>
    <property type="match status" value="1"/>
</dbReference>
<name>A0ABP5UA91_9ACTN</name>
<evidence type="ECO:0000256" key="1">
    <source>
        <dbReference type="SAM" id="MobiDB-lite"/>
    </source>
</evidence>
<organism evidence="3 4">
    <name type="scientific">Dactylosporangium salmoneum</name>
    <dbReference type="NCBI Taxonomy" id="53361"/>
    <lineage>
        <taxon>Bacteria</taxon>
        <taxon>Bacillati</taxon>
        <taxon>Actinomycetota</taxon>
        <taxon>Actinomycetes</taxon>
        <taxon>Micromonosporales</taxon>
        <taxon>Micromonosporaceae</taxon>
        <taxon>Dactylosporangium</taxon>
    </lineage>
</organism>
<keyword evidence="4" id="KW-1185">Reference proteome</keyword>
<dbReference type="Pfam" id="PF13466">
    <property type="entry name" value="STAS_2"/>
    <property type="match status" value="1"/>
</dbReference>
<dbReference type="InterPro" id="IPR058548">
    <property type="entry name" value="MlaB-like_STAS"/>
</dbReference>
<sequence length="122" mass="12523">MAEANRSESSPPSRAGLRITASDDPSGGVLLTAIGALDYYSANGLVAAVQRAFDAGAPGVTADLAGIGFSDSSGLAALIRAHKSALNGGRRFTVRNPDRNLSRIFALTGLHTVLDITHLPPP</sequence>
<dbReference type="PANTHER" id="PTHR33495:SF2">
    <property type="entry name" value="ANTI-SIGMA FACTOR ANTAGONIST TM_1081-RELATED"/>
    <property type="match status" value="1"/>
</dbReference>
<dbReference type="Proteomes" id="UP001501444">
    <property type="component" value="Unassembled WGS sequence"/>
</dbReference>
<dbReference type="InterPro" id="IPR036513">
    <property type="entry name" value="STAS_dom_sf"/>
</dbReference>
<comment type="caution">
    <text evidence="3">The sequence shown here is derived from an EMBL/GenBank/DDBJ whole genome shotgun (WGS) entry which is preliminary data.</text>
</comment>
<dbReference type="CDD" id="cd07043">
    <property type="entry name" value="STAS_anti-anti-sigma_factors"/>
    <property type="match status" value="1"/>
</dbReference>
<dbReference type="PROSITE" id="PS50801">
    <property type="entry name" value="STAS"/>
    <property type="match status" value="1"/>
</dbReference>
<gene>
    <name evidence="3" type="ORF">GCM10010170_077280</name>
</gene>
<evidence type="ECO:0000259" key="2">
    <source>
        <dbReference type="PROSITE" id="PS50801"/>
    </source>
</evidence>
<reference evidence="4" key="1">
    <citation type="journal article" date="2019" name="Int. J. Syst. Evol. Microbiol.">
        <title>The Global Catalogue of Microorganisms (GCM) 10K type strain sequencing project: providing services to taxonomists for standard genome sequencing and annotation.</title>
        <authorList>
            <consortium name="The Broad Institute Genomics Platform"/>
            <consortium name="The Broad Institute Genome Sequencing Center for Infectious Disease"/>
            <person name="Wu L."/>
            <person name="Ma J."/>
        </authorList>
    </citation>
    <scope>NUCLEOTIDE SEQUENCE [LARGE SCALE GENOMIC DNA]</scope>
    <source>
        <strain evidence="4">JCM 3272</strain>
    </source>
</reference>
<protein>
    <recommendedName>
        <fullName evidence="2">STAS domain-containing protein</fullName>
    </recommendedName>
</protein>
<proteinExistence type="predicted"/>